<keyword evidence="5" id="KW-0804">Transcription</keyword>
<dbReference type="SUPFAM" id="SSF109905">
    <property type="entry name" value="Surp module (SWAP domain)"/>
    <property type="match status" value="2"/>
</dbReference>
<dbReference type="PANTHER" id="PTHR13161">
    <property type="entry name" value="SPLICING FACTOR SUPPRESSOR OF WHITE APRICOT"/>
    <property type="match status" value="1"/>
</dbReference>
<accession>A0A0B2V204</accession>
<feature type="domain" description="SURP motif" evidence="8">
    <location>
        <begin position="185"/>
        <end position="228"/>
    </location>
</feature>
<organism evidence="9 10">
    <name type="scientific">Toxocara canis</name>
    <name type="common">Canine roundworm</name>
    <dbReference type="NCBI Taxonomy" id="6265"/>
    <lineage>
        <taxon>Eukaryota</taxon>
        <taxon>Metazoa</taxon>
        <taxon>Ecdysozoa</taxon>
        <taxon>Nematoda</taxon>
        <taxon>Chromadorea</taxon>
        <taxon>Rhabditida</taxon>
        <taxon>Spirurina</taxon>
        <taxon>Ascaridomorpha</taxon>
        <taxon>Ascaridoidea</taxon>
        <taxon>Toxocaridae</taxon>
        <taxon>Toxocara</taxon>
    </lineage>
</organism>
<evidence type="ECO:0000313" key="9">
    <source>
        <dbReference type="EMBL" id="KHN75040.1"/>
    </source>
</evidence>
<feature type="region of interest" description="Disordered" evidence="7">
    <location>
        <begin position="487"/>
        <end position="605"/>
    </location>
</feature>
<dbReference type="GO" id="GO:0003723">
    <property type="term" value="F:RNA binding"/>
    <property type="evidence" value="ECO:0007669"/>
    <property type="project" value="UniProtKB-KW"/>
</dbReference>
<dbReference type="InterPro" id="IPR035967">
    <property type="entry name" value="SWAP/Surp_sf"/>
</dbReference>
<feature type="compositionally biased region" description="Acidic residues" evidence="7">
    <location>
        <begin position="849"/>
        <end position="859"/>
    </location>
</feature>
<feature type="compositionally biased region" description="Polar residues" evidence="7">
    <location>
        <begin position="517"/>
        <end position="528"/>
    </location>
</feature>
<feature type="compositionally biased region" description="Basic and acidic residues" evidence="7">
    <location>
        <begin position="815"/>
        <end position="829"/>
    </location>
</feature>
<dbReference type="AlphaFoldDB" id="A0A0B2V204"/>
<keyword evidence="1" id="KW-0507">mRNA processing</keyword>
<dbReference type="SMART" id="SM00648">
    <property type="entry name" value="SWAP"/>
    <property type="match status" value="2"/>
</dbReference>
<feature type="domain" description="SURP motif" evidence="8">
    <location>
        <begin position="415"/>
        <end position="455"/>
    </location>
</feature>
<evidence type="ECO:0000256" key="6">
    <source>
        <dbReference type="ARBA" id="ARBA00023187"/>
    </source>
</evidence>
<keyword evidence="4" id="KW-0805">Transcription regulation</keyword>
<evidence type="ECO:0000256" key="2">
    <source>
        <dbReference type="ARBA" id="ARBA00022737"/>
    </source>
</evidence>
<dbReference type="InterPro" id="IPR040397">
    <property type="entry name" value="SWAP"/>
</dbReference>
<feature type="compositionally biased region" description="Basic residues" evidence="7">
    <location>
        <begin position="899"/>
        <end position="911"/>
    </location>
</feature>
<gene>
    <name evidence="9" type="primary">swp-1</name>
    <name evidence="9" type="ORF">Tcan_12586</name>
</gene>
<dbReference type="PANTHER" id="PTHR13161:SF15">
    <property type="entry name" value="SPLICING FACTOR, SUPPRESSOR OF WHITE-APRICOT HOMOLOG"/>
    <property type="match status" value="1"/>
</dbReference>
<dbReference type="InterPro" id="IPR019147">
    <property type="entry name" value="SWAP_N_domain"/>
</dbReference>
<dbReference type="GO" id="GO:0000395">
    <property type="term" value="P:mRNA 5'-splice site recognition"/>
    <property type="evidence" value="ECO:0007669"/>
    <property type="project" value="TreeGrafter"/>
</dbReference>
<dbReference type="EMBL" id="JPKZ01002784">
    <property type="protein sequence ID" value="KHN75040.1"/>
    <property type="molecule type" value="Genomic_DNA"/>
</dbReference>
<dbReference type="SMART" id="SM01141">
    <property type="entry name" value="DRY_EERY"/>
    <property type="match status" value="1"/>
</dbReference>
<keyword evidence="3" id="KW-0694">RNA-binding</keyword>
<dbReference type="InterPro" id="IPR000061">
    <property type="entry name" value="Surp"/>
</dbReference>
<feature type="region of interest" description="Disordered" evidence="7">
    <location>
        <begin position="264"/>
        <end position="293"/>
    </location>
</feature>
<dbReference type="PROSITE" id="PS50128">
    <property type="entry name" value="SURP"/>
    <property type="match status" value="2"/>
</dbReference>
<comment type="caution">
    <text evidence="9">The sequence shown here is derived from an EMBL/GenBank/DDBJ whole genome shotgun (WGS) entry which is preliminary data.</text>
</comment>
<evidence type="ECO:0000259" key="8">
    <source>
        <dbReference type="PROSITE" id="PS50128"/>
    </source>
</evidence>
<feature type="region of interest" description="Disordered" evidence="7">
    <location>
        <begin position="307"/>
        <end position="335"/>
    </location>
</feature>
<sequence length="911" mass="101644">MSMYTRELLRQTRHKKGTQQDVNEEDELLVFGYASRLYENDERAEWIAEDQHLIAHPTDAQLLTDRYDCRLYLGSLSEFDCVQEGSEISSSTRPDEQPCPAESLEEEMCQEERYKDLYDDIRRVEEEENERRRRAEIGFNYDEGTATKEESSSSEEEIDEPFVAPEGIKLPVGMNLPETMKQNAVIERTATFVVAQGVQMEIVIKAKQRGNLDQFAFLEFDHPLNAYYKYISKMIREKKYIPKPHIPQRRPKPKKLLRLQEEEKKRNLAAAAEAEEDATSNASDSDSDGEHYLHPLLLGGAAAAREASRSSSPIIGPKTKEEQENTPTPPTPQVKVDYELGKGNDMYSSLFNSLSVIVHSQSTPVLSKQSAVGTEGEDGMAEDDYVKWYVNFYGERPPVLKQPALVPPPPDMSAAVNKAAEYVAKCGCQGEYMLAERTDLAWDFLKSSSPYYSYYQSRVRFYQCNNAEAAQKTADLEGETSTSAAIKLESGNDETTTDGPNTSGKLSGIPAGGDRSSVANTELSSALKNSIDGVEEGEKEMKEEFMAEAGAGSAAVDRGNEPASPPVYMNRKMRRRGFHDPPRGRQSAQQNEQVESVKEDAQMPKVQSSPALLVQASGAAKAVTETKKAVAPISFSLTLPKTDEQRPPRTSAAILGAYDDDEENSESAAKGLDVPAGVVTNIPPPGLAIPPPPVAPVPLASGQLALEGSAELQMERKQRARLFMEKILNEKRTAKLRAQNEEQQKKGEEMVKKVAEEQTRKESTLLSTISKKGSTSKRASEKIANPAGLPLSPCDIDKLINSEIEKLVVEIPSKSLRDAEKSAPERANESKASTKKKKKKKKKKKERESEEDGEISSDDEAPKKRRRRHRSRSSSSATRHRKSKKKRRHRSSSEDDRSRRKHRSDSRKRHK</sequence>
<feature type="compositionally biased region" description="Basic residues" evidence="7">
    <location>
        <begin position="863"/>
        <end position="890"/>
    </location>
</feature>
<dbReference type="Gene3D" id="1.10.10.790">
    <property type="entry name" value="Surp module"/>
    <property type="match status" value="2"/>
</dbReference>
<keyword evidence="2" id="KW-0677">Repeat</keyword>
<feature type="region of interest" description="Disordered" evidence="7">
    <location>
        <begin position="809"/>
        <end position="911"/>
    </location>
</feature>
<feature type="region of interest" description="Disordered" evidence="7">
    <location>
        <begin position="135"/>
        <end position="159"/>
    </location>
</feature>
<dbReference type="OrthoDB" id="5836667at2759"/>
<evidence type="ECO:0000256" key="5">
    <source>
        <dbReference type="ARBA" id="ARBA00023163"/>
    </source>
</evidence>
<evidence type="ECO:0000256" key="4">
    <source>
        <dbReference type="ARBA" id="ARBA00023015"/>
    </source>
</evidence>
<dbReference type="Proteomes" id="UP000031036">
    <property type="component" value="Unassembled WGS sequence"/>
</dbReference>
<keyword evidence="6" id="KW-0508">mRNA splicing</keyword>
<evidence type="ECO:0000256" key="7">
    <source>
        <dbReference type="SAM" id="MobiDB-lite"/>
    </source>
</evidence>
<reference evidence="9 10" key="1">
    <citation type="submission" date="2014-11" db="EMBL/GenBank/DDBJ databases">
        <title>Genetic blueprint of the zoonotic pathogen Toxocara canis.</title>
        <authorList>
            <person name="Zhu X.-Q."/>
            <person name="Korhonen P.K."/>
            <person name="Cai H."/>
            <person name="Young N.D."/>
            <person name="Nejsum P."/>
            <person name="von Samson-Himmelstjerna G."/>
            <person name="Boag P.R."/>
            <person name="Tan P."/>
            <person name="Li Q."/>
            <person name="Min J."/>
            <person name="Yang Y."/>
            <person name="Wang X."/>
            <person name="Fang X."/>
            <person name="Hall R.S."/>
            <person name="Hofmann A."/>
            <person name="Sternberg P.W."/>
            <person name="Jex A.R."/>
            <person name="Gasser R.B."/>
        </authorList>
    </citation>
    <scope>NUCLEOTIDE SEQUENCE [LARGE SCALE GENOMIC DNA]</scope>
    <source>
        <strain evidence="9">PN_DK_2014</strain>
    </source>
</reference>
<feature type="region of interest" description="Disordered" evidence="7">
    <location>
        <begin position="735"/>
        <end position="793"/>
    </location>
</feature>
<keyword evidence="10" id="KW-1185">Reference proteome</keyword>
<feature type="compositionally biased region" description="Basic residues" evidence="7">
    <location>
        <begin position="833"/>
        <end position="845"/>
    </location>
</feature>
<protein>
    <submittedName>
        <fullName evidence="9">Protein SWAP</fullName>
    </submittedName>
</protein>
<feature type="compositionally biased region" description="Basic and acidic residues" evidence="7">
    <location>
        <begin position="735"/>
        <end position="763"/>
    </location>
</feature>
<proteinExistence type="predicted"/>
<dbReference type="Pfam" id="PF01805">
    <property type="entry name" value="Surp"/>
    <property type="match status" value="2"/>
</dbReference>
<name>A0A0B2V204_TOXCA</name>
<dbReference type="OMA" id="IAFNYDE"/>
<evidence type="ECO:0000313" key="10">
    <source>
        <dbReference type="Proteomes" id="UP000031036"/>
    </source>
</evidence>
<feature type="region of interest" description="Disordered" evidence="7">
    <location>
        <begin position="86"/>
        <end position="106"/>
    </location>
</feature>
<evidence type="ECO:0000256" key="3">
    <source>
        <dbReference type="ARBA" id="ARBA00022884"/>
    </source>
</evidence>
<feature type="compositionally biased region" description="Polar residues" evidence="7">
    <location>
        <begin position="764"/>
        <end position="777"/>
    </location>
</feature>
<dbReference type="Pfam" id="PF09750">
    <property type="entry name" value="DRY_EERY"/>
    <property type="match status" value="1"/>
</dbReference>
<dbReference type="STRING" id="6265.A0A0B2V204"/>
<evidence type="ECO:0000256" key="1">
    <source>
        <dbReference type="ARBA" id="ARBA00022664"/>
    </source>
</evidence>